<dbReference type="GO" id="GO:0008703">
    <property type="term" value="F:5-amino-6-(5-phosphoribosylamino)uracil reductase activity"/>
    <property type="evidence" value="ECO:0007669"/>
    <property type="project" value="UniProtKB-EC"/>
</dbReference>
<dbReference type="GO" id="GO:0009231">
    <property type="term" value="P:riboflavin biosynthetic process"/>
    <property type="evidence" value="ECO:0007669"/>
    <property type="project" value="UniProtKB-UniPathway"/>
</dbReference>
<organism evidence="14 15">
    <name type="scientific">Nitrospira japonica</name>
    <dbReference type="NCBI Taxonomy" id="1325564"/>
    <lineage>
        <taxon>Bacteria</taxon>
        <taxon>Pseudomonadati</taxon>
        <taxon>Nitrospirota</taxon>
        <taxon>Nitrospiria</taxon>
        <taxon>Nitrospirales</taxon>
        <taxon>Nitrospiraceae</taxon>
        <taxon>Nitrospira</taxon>
    </lineage>
</organism>
<dbReference type="GO" id="GO:0008835">
    <property type="term" value="F:diaminohydroxyphosphoribosylaminopyrimidine deaminase activity"/>
    <property type="evidence" value="ECO:0007669"/>
    <property type="project" value="UniProtKB-EC"/>
</dbReference>
<feature type="binding site" evidence="11">
    <location>
        <position position="174"/>
    </location>
    <ligand>
        <name>substrate</name>
    </ligand>
</feature>
<feature type="binding site" evidence="11">
    <location>
        <position position="210"/>
    </location>
    <ligand>
        <name>substrate</name>
    </ligand>
</feature>
<feature type="binding site" evidence="11">
    <location>
        <position position="202"/>
    </location>
    <ligand>
        <name>NADP(+)</name>
        <dbReference type="ChEBI" id="CHEBI:58349"/>
    </ligand>
</feature>
<keyword evidence="6 9" id="KW-0521">NADP</keyword>
<comment type="similarity">
    <text evidence="5 9">In the C-terminal section; belongs to the HTP reductase family.</text>
</comment>
<dbReference type="Gene3D" id="3.40.430.10">
    <property type="entry name" value="Dihydrofolate Reductase, subunit A"/>
    <property type="match status" value="1"/>
</dbReference>
<dbReference type="InterPro" id="IPR002734">
    <property type="entry name" value="RibDG_C"/>
</dbReference>
<comment type="pathway">
    <text evidence="3 9">Cofactor biosynthesis; riboflavin biosynthesis; 5-amino-6-(D-ribitylamino)uracil from GTP: step 3/4.</text>
</comment>
<feature type="binding site" evidence="12">
    <location>
        <position position="90"/>
    </location>
    <ligand>
        <name>Zn(2+)</name>
        <dbReference type="ChEBI" id="CHEBI:29105"/>
        <note>catalytic</note>
    </ligand>
</feature>
<dbReference type="OrthoDB" id="9800865at2"/>
<evidence type="ECO:0000313" key="15">
    <source>
        <dbReference type="Proteomes" id="UP000192042"/>
    </source>
</evidence>
<dbReference type="PROSITE" id="PS51747">
    <property type="entry name" value="CYT_DCMP_DEAMINASES_2"/>
    <property type="match status" value="1"/>
</dbReference>
<dbReference type="EC" id="3.5.4.26" evidence="9"/>
<dbReference type="EMBL" id="LT828648">
    <property type="protein sequence ID" value="SLM50030.1"/>
    <property type="molecule type" value="Genomic_DNA"/>
</dbReference>
<proteinExistence type="inferred from homology"/>
<comment type="cofactor">
    <cofactor evidence="9 12">
        <name>Zn(2+)</name>
        <dbReference type="ChEBI" id="CHEBI:29105"/>
    </cofactor>
    <text evidence="9 12">Binds 1 zinc ion.</text>
</comment>
<dbReference type="PIRSF" id="PIRSF006769">
    <property type="entry name" value="RibD"/>
    <property type="match status" value="1"/>
</dbReference>
<dbReference type="NCBIfam" id="TIGR00326">
    <property type="entry name" value="eubact_ribD"/>
    <property type="match status" value="1"/>
</dbReference>
<dbReference type="Pfam" id="PF01872">
    <property type="entry name" value="RibD_C"/>
    <property type="match status" value="1"/>
</dbReference>
<reference evidence="14 15" key="1">
    <citation type="submission" date="2017-03" db="EMBL/GenBank/DDBJ databases">
        <authorList>
            <person name="Afonso C.L."/>
            <person name="Miller P.J."/>
            <person name="Scott M.A."/>
            <person name="Spackman E."/>
            <person name="Goraichik I."/>
            <person name="Dimitrov K.M."/>
            <person name="Suarez D.L."/>
            <person name="Swayne D.E."/>
        </authorList>
    </citation>
    <scope>NUCLEOTIDE SEQUENCE [LARGE SCALE GENOMIC DNA]</scope>
    <source>
        <strain evidence="14">Genome sequencing of Nitrospira japonica strain NJ11</strain>
    </source>
</reference>
<dbReference type="InterPro" id="IPR002125">
    <property type="entry name" value="CMP_dCMP_dom"/>
</dbReference>
<feature type="binding site" evidence="11">
    <location>
        <position position="190"/>
    </location>
    <ligand>
        <name>substrate</name>
    </ligand>
</feature>
<dbReference type="Pfam" id="PF00383">
    <property type="entry name" value="dCMP_cyt_deam_1"/>
    <property type="match status" value="1"/>
</dbReference>
<dbReference type="PANTHER" id="PTHR38011">
    <property type="entry name" value="DIHYDROFOLATE REDUCTASE FAMILY PROTEIN (AFU_ORTHOLOGUE AFUA_8G06820)"/>
    <property type="match status" value="1"/>
</dbReference>
<dbReference type="Gene3D" id="3.40.140.10">
    <property type="entry name" value="Cytidine Deaminase, domain 2"/>
    <property type="match status" value="1"/>
</dbReference>
<feature type="binding site" evidence="11">
    <location>
        <position position="160"/>
    </location>
    <ligand>
        <name>NADP(+)</name>
        <dbReference type="ChEBI" id="CHEBI:58349"/>
    </ligand>
</feature>
<accession>A0A1W1IAL1</accession>
<evidence type="ECO:0000256" key="9">
    <source>
        <dbReference type="PIRNR" id="PIRNR006769"/>
    </source>
</evidence>
<feature type="binding site" evidence="11">
    <location>
        <position position="233"/>
    </location>
    <ligand>
        <name>NADP(+)</name>
        <dbReference type="ChEBI" id="CHEBI:58349"/>
    </ligand>
</feature>
<evidence type="ECO:0000256" key="4">
    <source>
        <dbReference type="ARBA" id="ARBA00005259"/>
    </source>
</evidence>
<comment type="function">
    <text evidence="1 9">Converts 2,5-diamino-6-(ribosylamino)-4(3h)-pyrimidinone 5'-phosphate into 5-amino-6-(ribosylamino)-2,4(1h,3h)-pyrimidinedione 5'-phosphate.</text>
</comment>
<evidence type="ECO:0000256" key="12">
    <source>
        <dbReference type="PIRSR" id="PIRSR006769-3"/>
    </source>
</evidence>
<keyword evidence="15" id="KW-1185">Reference proteome</keyword>
<dbReference type="InterPro" id="IPR011549">
    <property type="entry name" value="RibD_C"/>
</dbReference>
<dbReference type="CDD" id="cd01284">
    <property type="entry name" value="Riboflavin_deaminase-reductase"/>
    <property type="match status" value="1"/>
</dbReference>
<dbReference type="InterPro" id="IPR024072">
    <property type="entry name" value="DHFR-like_dom_sf"/>
</dbReference>
<feature type="binding site" evidence="12">
    <location>
        <position position="55"/>
    </location>
    <ligand>
        <name>Zn(2+)</name>
        <dbReference type="ChEBI" id="CHEBI:29105"/>
        <note>catalytic</note>
    </ligand>
</feature>
<dbReference type="GO" id="GO:0050661">
    <property type="term" value="F:NADP binding"/>
    <property type="evidence" value="ECO:0007669"/>
    <property type="project" value="InterPro"/>
</dbReference>
<dbReference type="UniPathway" id="UPA00275">
    <property type="reaction ID" value="UER00401"/>
</dbReference>
<dbReference type="SUPFAM" id="SSF53927">
    <property type="entry name" value="Cytidine deaminase-like"/>
    <property type="match status" value="1"/>
</dbReference>
<keyword evidence="7 9" id="KW-0560">Oxidoreductase</keyword>
<keyword evidence="9" id="KW-0686">Riboflavin biosynthesis</keyword>
<keyword evidence="9 14" id="KW-0378">Hydrolase</keyword>
<dbReference type="Proteomes" id="UP000192042">
    <property type="component" value="Chromosome I"/>
</dbReference>
<evidence type="ECO:0000256" key="8">
    <source>
        <dbReference type="ARBA" id="ARBA00023268"/>
    </source>
</evidence>
<sequence>MRVNPADDDRYMSLALRLAEKGRGTTSPNPMAGAVVVRRGRIVGRGFHLRPGLPHAEILALLEAGPLSEGADLYITLEPCCHTKKRTPPCVPAVLDSNLRRVIVATTDPNPLVDGKGVAALRRAGLPVTLGVKEREAQALNRTYSHWVTARRPYVILKAGMTLDGQIATSTGRSRWITGMPSRRDAHRLRTQVDAVLVGVGTVLKDDPSLIARTGPRLLAPADRQALRVVVDSTLRVPPGAHVLSEQETAKTLVATTTAASVSRRRALEQLGIEILILPSAEKQVSLPALLRALGHRGITSVLVEGGGEINASLLRGKLIDHVCLYVAPMLLGGADAMGLIGGRGPVRLASASGLRGMKIRSLGEDFLVEGDL</sequence>
<dbReference type="KEGG" id="nja:NSJP_3863"/>
<evidence type="ECO:0000256" key="1">
    <source>
        <dbReference type="ARBA" id="ARBA00002151"/>
    </source>
</evidence>
<dbReference type="InterPro" id="IPR004794">
    <property type="entry name" value="Eubact_RibD"/>
</dbReference>
<evidence type="ECO:0000256" key="10">
    <source>
        <dbReference type="PIRSR" id="PIRSR006769-1"/>
    </source>
</evidence>
<dbReference type="EC" id="1.1.1.193" evidence="9"/>
<protein>
    <recommendedName>
        <fullName evidence="9">Riboflavin biosynthesis protein RibD</fullName>
    </recommendedName>
    <domain>
        <recommendedName>
            <fullName evidence="9">Diaminohydroxyphosphoribosylaminopyrimidine deaminase</fullName>
            <shortName evidence="9">DRAP deaminase</shortName>
            <ecNumber evidence="9">3.5.4.26</ecNumber>
        </recommendedName>
        <alternativeName>
            <fullName evidence="9">Riboflavin-specific deaminase</fullName>
        </alternativeName>
    </domain>
    <domain>
        <recommendedName>
            <fullName evidence="9">5-amino-6-(5-phosphoribosylamino)uracil reductase</fullName>
            <ecNumber evidence="9">1.1.1.193</ecNumber>
        </recommendedName>
        <alternativeName>
            <fullName evidence="9">HTP reductase</fullName>
        </alternativeName>
    </domain>
</protein>
<feature type="active site" description="Proton donor" evidence="10">
    <location>
        <position position="57"/>
    </location>
</feature>
<dbReference type="SUPFAM" id="SSF53597">
    <property type="entry name" value="Dihydrofolate reductase-like"/>
    <property type="match status" value="1"/>
</dbReference>
<evidence type="ECO:0000256" key="6">
    <source>
        <dbReference type="ARBA" id="ARBA00022857"/>
    </source>
</evidence>
<feature type="binding site" evidence="11">
    <location>
        <begin position="307"/>
        <end position="313"/>
    </location>
    <ligand>
        <name>NADP(+)</name>
        <dbReference type="ChEBI" id="CHEBI:58349"/>
    </ligand>
</feature>
<feature type="binding site" evidence="11">
    <location>
        <position position="305"/>
    </location>
    <ligand>
        <name>substrate</name>
    </ligand>
</feature>
<dbReference type="PANTHER" id="PTHR38011:SF7">
    <property type="entry name" value="2,5-DIAMINO-6-RIBOSYLAMINO-4(3H)-PYRIMIDINONE 5'-PHOSPHATE REDUCTASE"/>
    <property type="match status" value="1"/>
</dbReference>
<evidence type="ECO:0000259" key="13">
    <source>
        <dbReference type="PROSITE" id="PS51747"/>
    </source>
</evidence>
<comment type="catalytic activity">
    <reaction evidence="9">
        <text>2,5-diamino-6-hydroxy-4-(5-phosphoribosylamino)-pyrimidine + H2O + H(+) = 5-amino-6-(5-phospho-D-ribosylamino)uracil + NH4(+)</text>
        <dbReference type="Rhea" id="RHEA:21868"/>
        <dbReference type="ChEBI" id="CHEBI:15377"/>
        <dbReference type="ChEBI" id="CHEBI:15378"/>
        <dbReference type="ChEBI" id="CHEBI:28938"/>
        <dbReference type="ChEBI" id="CHEBI:58453"/>
        <dbReference type="ChEBI" id="CHEBI:58614"/>
        <dbReference type="EC" id="3.5.4.26"/>
    </reaction>
</comment>
<comment type="similarity">
    <text evidence="4 9">In the N-terminal section; belongs to the cytidine and deoxycytidylate deaminase family.</text>
</comment>
<dbReference type="InterPro" id="IPR016193">
    <property type="entry name" value="Cytidine_deaminase-like"/>
</dbReference>
<feature type="binding site" evidence="11">
    <location>
        <position position="206"/>
    </location>
    <ligand>
        <name>substrate</name>
    </ligand>
</feature>
<dbReference type="InterPro" id="IPR050765">
    <property type="entry name" value="Riboflavin_Biosynth_HTPR"/>
</dbReference>
<keyword evidence="9 12" id="KW-0862">Zinc</keyword>
<feature type="binding site" evidence="11">
    <location>
        <position position="176"/>
    </location>
    <ligand>
        <name>NADP(+)</name>
        <dbReference type="ChEBI" id="CHEBI:58349"/>
    </ligand>
</feature>
<dbReference type="AlphaFoldDB" id="A0A1W1IAL1"/>
<evidence type="ECO:0000256" key="3">
    <source>
        <dbReference type="ARBA" id="ARBA00004910"/>
    </source>
</evidence>
<dbReference type="RefSeq" id="WP_080888188.1">
    <property type="nucleotide sequence ID" value="NZ_LT828648.1"/>
</dbReference>
<evidence type="ECO:0000256" key="11">
    <source>
        <dbReference type="PIRSR" id="PIRSR006769-2"/>
    </source>
</evidence>
<evidence type="ECO:0000256" key="7">
    <source>
        <dbReference type="ARBA" id="ARBA00023002"/>
    </source>
</evidence>
<comment type="catalytic activity">
    <reaction evidence="9">
        <text>5-amino-6-(5-phospho-D-ribitylamino)uracil + NADP(+) = 5-amino-6-(5-phospho-D-ribosylamino)uracil + NADPH + H(+)</text>
        <dbReference type="Rhea" id="RHEA:17845"/>
        <dbReference type="ChEBI" id="CHEBI:15378"/>
        <dbReference type="ChEBI" id="CHEBI:57783"/>
        <dbReference type="ChEBI" id="CHEBI:58349"/>
        <dbReference type="ChEBI" id="CHEBI:58421"/>
        <dbReference type="ChEBI" id="CHEBI:58453"/>
        <dbReference type="EC" id="1.1.1.193"/>
    </reaction>
</comment>
<evidence type="ECO:0000256" key="2">
    <source>
        <dbReference type="ARBA" id="ARBA00004882"/>
    </source>
</evidence>
<dbReference type="GO" id="GO:0046872">
    <property type="term" value="F:metal ion binding"/>
    <property type="evidence" value="ECO:0007669"/>
    <property type="project" value="UniProtKB-KW"/>
</dbReference>
<gene>
    <name evidence="14" type="primary">ribD</name>
    <name evidence="14" type="ORF">NSJP_3863</name>
</gene>
<keyword evidence="8" id="KW-0511">Multifunctional enzyme</keyword>
<evidence type="ECO:0000256" key="5">
    <source>
        <dbReference type="ARBA" id="ARBA00007417"/>
    </source>
</evidence>
<evidence type="ECO:0000313" key="14">
    <source>
        <dbReference type="EMBL" id="SLM50030.1"/>
    </source>
</evidence>
<dbReference type="STRING" id="1325564.NSJP_3863"/>
<name>A0A1W1IAL1_9BACT</name>
<dbReference type="NCBIfam" id="TIGR00227">
    <property type="entry name" value="ribD_Cterm"/>
    <property type="match status" value="1"/>
</dbReference>
<feature type="domain" description="CMP/dCMP-type deaminase" evidence="13">
    <location>
        <begin position="6"/>
        <end position="129"/>
    </location>
</feature>
<comment type="pathway">
    <text evidence="2 9">Cofactor biosynthesis; riboflavin biosynthesis; 5-amino-6-(D-ribitylamino)uracil from GTP: step 2/4.</text>
</comment>
<feature type="binding site" evidence="11">
    <location>
        <position position="213"/>
    </location>
    <ligand>
        <name>substrate</name>
    </ligand>
</feature>
<keyword evidence="9 12" id="KW-0479">Metal-binding</keyword>
<feature type="binding site" evidence="12">
    <location>
        <position position="80"/>
    </location>
    <ligand>
        <name>Zn(2+)</name>
        <dbReference type="ChEBI" id="CHEBI:29105"/>
        <note>catalytic</note>
    </ligand>
</feature>